<name>A0A9W6ZDL4_9STRA</name>
<reference evidence="2" key="1">
    <citation type="journal article" date="2023" name="Commun. Biol.">
        <title>Genome analysis of Parmales, the sister group of diatoms, reveals the evolutionary specialization of diatoms from phago-mixotrophs to photoautotrophs.</title>
        <authorList>
            <person name="Ban H."/>
            <person name="Sato S."/>
            <person name="Yoshikawa S."/>
            <person name="Yamada K."/>
            <person name="Nakamura Y."/>
            <person name="Ichinomiya M."/>
            <person name="Sato N."/>
            <person name="Blanc-Mathieu R."/>
            <person name="Endo H."/>
            <person name="Kuwata A."/>
            <person name="Ogata H."/>
        </authorList>
    </citation>
    <scope>NUCLEOTIDE SEQUENCE [LARGE SCALE GENOMIC DNA]</scope>
    <source>
        <strain evidence="2">NIES 3700</strain>
    </source>
</reference>
<organism evidence="1 2">
    <name type="scientific">Triparma laevis f. longispina</name>
    <dbReference type="NCBI Taxonomy" id="1714387"/>
    <lineage>
        <taxon>Eukaryota</taxon>
        <taxon>Sar</taxon>
        <taxon>Stramenopiles</taxon>
        <taxon>Ochrophyta</taxon>
        <taxon>Bolidophyceae</taxon>
        <taxon>Parmales</taxon>
        <taxon>Triparmaceae</taxon>
        <taxon>Triparma</taxon>
    </lineage>
</organism>
<sequence>MSDHAPQYILCSSPGRSGTLFLSTVLACCNATLAEHEPAPNITSSYEFAETLTTNERAALIAQKTEAIHNSRSNSSNHQTYCILDHTLLHGSNYQDVIAQLKVQTNCTDDDIAVIISRRPAAEIIRSRALLAHGTSYLKDMVLMYRGPGWIYTPSSSLYTLPAIDQQLNQFEILAGYVLSAQKAGNELLSTPSGLRVYEINVSDFSSPDPIKKMLRSLTLTFDESRLNEVVANGPVNQRSDEKLEKLEKQETPVPTDIAFYEQIVKEYQSKYT</sequence>
<comment type="caution">
    <text evidence="1">The sequence shown here is derived from an EMBL/GenBank/DDBJ whole genome shotgun (WGS) entry which is preliminary data.</text>
</comment>
<protein>
    <submittedName>
        <fullName evidence="1">Uncharacterized protein</fullName>
    </submittedName>
</protein>
<dbReference type="AlphaFoldDB" id="A0A9W6ZDL4"/>
<dbReference type="Proteomes" id="UP001165122">
    <property type="component" value="Unassembled WGS sequence"/>
</dbReference>
<dbReference type="EMBL" id="BRXW01000418">
    <property type="protein sequence ID" value="GMH52452.1"/>
    <property type="molecule type" value="Genomic_DNA"/>
</dbReference>
<evidence type="ECO:0000313" key="1">
    <source>
        <dbReference type="EMBL" id="GMH52452.1"/>
    </source>
</evidence>
<keyword evidence="2" id="KW-1185">Reference proteome</keyword>
<dbReference type="OrthoDB" id="10406063at2759"/>
<evidence type="ECO:0000313" key="2">
    <source>
        <dbReference type="Proteomes" id="UP001165122"/>
    </source>
</evidence>
<gene>
    <name evidence="1" type="ORF">TrLO_g7800</name>
</gene>
<accession>A0A9W6ZDL4</accession>
<proteinExistence type="predicted"/>